<sequence>MKIHNFEINNLLTPLFLISGPSTVDSKNLIFDTANYLQEITNKLHINLLFKCSFNKDNNISNNSFRCLELDKGLETLYEVKNKLNIPIITDVNNLSQIDLFSSIVDVLQIPEFLCKQIDFISKCVSTLKPINITKGQFLSPYEMKLIVDKARSISISSGGDGKNIMICDSSAICCGYNNIVSDIRSIMIMRENNCPIIFDANYLLPINNFNTNILSLSKNIEFVSALSRSAVATGISGICIETDIRTKTDSLNFMPLSSMETLLESLLEIDYLVKNKFL</sequence>
<dbReference type="InterPro" id="IPR006269">
    <property type="entry name" value="KDO8P_synthase"/>
</dbReference>
<dbReference type="KEGG" id="kso:CKSOR_00431"/>
<organism evidence="10 11">
    <name type="scientific">Candidatus Kinetoplastidibacterium kentomonadis</name>
    <dbReference type="NCBI Taxonomy" id="1576550"/>
    <lineage>
        <taxon>Bacteria</taxon>
        <taxon>Pseudomonadati</taxon>
        <taxon>Pseudomonadota</taxon>
        <taxon>Betaproteobacteria</taxon>
        <taxon>Candidatus Kinetoplastidibacterium</taxon>
    </lineage>
</organism>
<feature type="domain" description="DAHP synthetase I/KDSA" evidence="9">
    <location>
        <begin position="14"/>
        <end position="250"/>
    </location>
</feature>
<dbReference type="AlphaFoldDB" id="A0A3S7JA54"/>
<evidence type="ECO:0000256" key="1">
    <source>
        <dbReference type="ARBA" id="ARBA00004496"/>
    </source>
</evidence>
<dbReference type="UniPathway" id="UPA00030"/>
<keyword evidence="6" id="KW-0963">Cytoplasm</keyword>
<evidence type="ECO:0000313" key="11">
    <source>
        <dbReference type="Proteomes" id="UP000266796"/>
    </source>
</evidence>
<evidence type="ECO:0000256" key="3">
    <source>
        <dbReference type="ARBA" id="ARBA00004845"/>
    </source>
</evidence>
<dbReference type="InterPro" id="IPR006218">
    <property type="entry name" value="DAHP1/KDSA"/>
</dbReference>
<comment type="pathway">
    <text evidence="3">Carbohydrate biosynthesis; 3-deoxy-D-manno-octulosonate biosynthesis; 3-deoxy-D-manno-octulosonate from D-ribulose 5-phosphate: step 2/3.</text>
</comment>
<comment type="catalytic activity">
    <reaction evidence="8">
        <text>D-arabinose 5-phosphate + phosphoenolpyruvate + H2O = 3-deoxy-alpha-D-manno-2-octulosonate-8-phosphate + phosphate</text>
        <dbReference type="Rhea" id="RHEA:14053"/>
        <dbReference type="ChEBI" id="CHEBI:15377"/>
        <dbReference type="ChEBI" id="CHEBI:43474"/>
        <dbReference type="ChEBI" id="CHEBI:57693"/>
        <dbReference type="ChEBI" id="CHEBI:58702"/>
        <dbReference type="ChEBI" id="CHEBI:85985"/>
        <dbReference type="EC" id="2.5.1.55"/>
    </reaction>
</comment>
<evidence type="ECO:0000256" key="5">
    <source>
        <dbReference type="ARBA" id="ARBA00012693"/>
    </source>
</evidence>
<dbReference type="Pfam" id="PF00793">
    <property type="entry name" value="DAHP_synth_1"/>
    <property type="match status" value="1"/>
</dbReference>
<comment type="subcellular location">
    <subcellularLocation>
        <location evidence="1">Cytoplasm</location>
    </subcellularLocation>
</comment>
<evidence type="ECO:0000256" key="2">
    <source>
        <dbReference type="ARBA" id="ARBA00004756"/>
    </source>
</evidence>
<comment type="similarity">
    <text evidence="4">Belongs to the KdsA family.</text>
</comment>
<protein>
    <recommendedName>
        <fullName evidence="5">3-deoxy-8-phosphooctulonate synthase</fullName>
        <ecNumber evidence="5">2.5.1.55</ecNumber>
    </recommendedName>
</protein>
<evidence type="ECO:0000256" key="4">
    <source>
        <dbReference type="ARBA" id="ARBA00010499"/>
    </source>
</evidence>
<dbReference type="EC" id="2.5.1.55" evidence="5"/>
<dbReference type="RefSeq" id="WP_161539539.1">
    <property type="nucleotide sequence ID" value="NZ_CP025628.1"/>
</dbReference>
<dbReference type="InterPro" id="IPR013785">
    <property type="entry name" value="Aldolase_TIM"/>
</dbReference>
<dbReference type="UniPathway" id="UPA00357">
    <property type="reaction ID" value="UER00474"/>
</dbReference>
<reference evidence="10 11" key="1">
    <citation type="journal article" date="2018" name="Parasitology">
        <title>The reduced genome of Candidatus Kinetoplastibacterium sorsogonicusi, the endosymbiont of Kentomonas sorsogonicus (Trypanosomatidae): loss of the haem-synthesis pathway.</title>
        <authorList>
            <person name="Silva F.M."/>
            <person name="Kostygov A.Y."/>
            <person name="Spodareva V.V."/>
            <person name="Butenko A."/>
            <person name="Tossou R."/>
            <person name="Lukes J."/>
            <person name="Yurchenko V."/>
            <person name="Alves J.M.P."/>
        </authorList>
    </citation>
    <scope>NUCLEOTIDE SEQUENCE [LARGE SCALE GENOMIC DNA]</scope>
    <source>
        <strain evidence="10 11">MF-08</strain>
    </source>
</reference>
<evidence type="ECO:0000313" key="10">
    <source>
        <dbReference type="EMBL" id="AWD32544.1"/>
    </source>
</evidence>
<keyword evidence="7 10" id="KW-0808">Transferase</keyword>
<evidence type="ECO:0000256" key="7">
    <source>
        <dbReference type="ARBA" id="ARBA00022679"/>
    </source>
</evidence>
<accession>A0A3S7JA54</accession>
<dbReference type="EMBL" id="CP025628">
    <property type="protein sequence ID" value="AWD32544.1"/>
    <property type="molecule type" value="Genomic_DNA"/>
</dbReference>
<dbReference type="PANTHER" id="PTHR21057">
    <property type="entry name" value="PHOSPHO-2-DEHYDRO-3-DEOXYHEPTONATE ALDOLASE"/>
    <property type="match status" value="1"/>
</dbReference>
<comment type="pathway">
    <text evidence="2">Bacterial outer membrane biogenesis; lipopolysaccharide biosynthesis.</text>
</comment>
<keyword evidence="11" id="KW-1185">Reference proteome</keyword>
<name>A0A3S7JA54_9PROT</name>
<gene>
    <name evidence="10" type="primary">kdsA</name>
    <name evidence="10" type="ORF">CKSOR_00431</name>
</gene>
<dbReference type="GO" id="GO:0005737">
    <property type="term" value="C:cytoplasm"/>
    <property type="evidence" value="ECO:0007669"/>
    <property type="project" value="UniProtKB-SubCell"/>
</dbReference>
<dbReference type="Gene3D" id="3.20.20.70">
    <property type="entry name" value="Aldolase class I"/>
    <property type="match status" value="1"/>
</dbReference>
<dbReference type="SUPFAM" id="SSF51569">
    <property type="entry name" value="Aldolase"/>
    <property type="match status" value="1"/>
</dbReference>
<dbReference type="GO" id="GO:0008676">
    <property type="term" value="F:3-deoxy-8-phosphooctulonate synthase activity"/>
    <property type="evidence" value="ECO:0007669"/>
    <property type="project" value="UniProtKB-EC"/>
</dbReference>
<evidence type="ECO:0000256" key="6">
    <source>
        <dbReference type="ARBA" id="ARBA00022490"/>
    </source>
</evidence>
<evidence type="ECO:0000256" key="8">
    <source>
        <dbReference type="ARBA" id="ARBA00049112"/>
    </source>
</evidence>
<dbReference type="Proteomes" id="UP000266796">
    <property type="component" value="Chromosome"/>
</dbReference>
<proteinExistence type="inferred from homology"/>
<dbReference type="GO" id="GO:0009103">
    <property type="term" value="P:lipopolysaccharide biosynthetic process"/>
    <property type="evidence" value="ECO:0007669"/>
    <property type="project" value="UniProtKB-UniPathway"/>
</dbReference>
<evidence type="ECO:0000259" key="9">
    <source>
        <dbReference type="Pfam" id="PF00793"/>
    </source>
</evidence>